<dbReference type="EMBL" id="WOTE01000003">
    <property type="protein sequence ID" value="NHO39515.1"/>
    <property type="molecule type" value="Genomic_DNA"/>
</dbReference>
<keyword evidence="5" id="KW-1185">Reference proteome</keyword>
<reference evidence="2" key="1">
    <citation type="submission" date="2014-09" db="EMBL/GenBank/DDBJ databases">
        <authorList>
            <person name="Magalhaes I.L.F."/>
            <person name="Oliveira U."/>
            <person name="Santos F.R."/>
            <person name="Vidigal T.H.D.A."/>
            <person name="Brescovit A.D."/>
            <person name="Santos A.J."/>
        </authorList>
    </citation>
    <scope>NUCLEOTIDE SEQUENCE</scope>
    <source>
        <strain evidence="2">LMG 23848T</strain>
    </source>
</reference>
<evidence type="ECO:0000313" key="2">
    <source>
        <dbReference type="EMBL" id="CEF54683.1"/>
    </source>
</evidence>
<accession>A0A0U5BH26</accession>
<dbReference type="InterPro" id="IPR011257">
    <property type="entry name" value="DNA_glycosylase"/>
</dbReference>
<feature type="binding site" evidence="1">
    <location>
        <position position="178"/>
    </location>
    <ligand>
        <name>Zn(2+)</name>
        <dbReference type="ChEBI" id="CHEBI:29105"/>
    </ligand>
</feature>
<evidence type="ECO:0000313" key="5">
    <source>
        <dbReference type="Proteomes" id="UP000657200"/>
    </source>
</evidence>
<name>A0A0U5BH26_9PROT</name>
<dbReference type="GO" id="GO:0008725">
    <property type="term" value="F:DNA-3-methyladenine glycosylase activity"/>
    <property type="evidence" value="ECO:0007669"/>
    <property type="project" value="UniProtKB-EC"/>
</dbReference>
<keyword evidence="2" id="KW-0326">Glycosidase</keyword>
<evidence type="ECO:0000313" key="4">
    <source>
        <dbReference type="Proteomes" id="UP000068250"/>
    </source>
</evidence>
<organism evidence="2 4">
    <name type="scientific">Acetobacter ghanensis</name>
    <dbReference type="NCBI Taxonomy" id="431306"/>
    <lineage>
        <taxon>Bacteria</taxon>
        <taxon>Pseudomonadati</taxon>
        <taxon>Pseudomonadota</taxon>
        <taxon>Alphaproteobacteria</taxon>
        <taxon>Acetobacterales</taxon>
        <taxon>Acetobacteraceae</taxon>
        <taxon>Acetobacter</taxon>
    </lineage>
</organism>
<gene>
    <name evidence="2" type="primary">tag</name>
    <name evidence="2" type="ORF">AGA_922</name>
    <name evidence="3" type="ORF">GOB80_07410</name>
</gene>
<dbReference type="EC" id="3.2.2.20" evidence="2"/>
<dbReference type="InterPro" id="IPR052891">
    <property type="entry name" value="DNA-3mA_glycosylase"/>
</dbReference>
<feature type="binding site" evidence="1">
    <location>
        <position position="23"/>
    </location>
    <ligand>
        <name>Zn(2+)</name>
        <dbReference type="ChEBI" id="CHEBI:29105"/>
    </ligand>
</feature>
<keyword evidence="1" id="KW-0862">Zinc</keyword>
<dbReference type="Pfam" id="PF03352">
    <property type="entry name" value="Adenine_glyco"/>
    <property type="match status" value="1"/>
</dbReference>
<keyword evidence="1" id="KW-0479">Metal-binding</keyword>
<dbReference type="PATRIC" id="fig|431306.5.peg.926"/>
<keyword evidence="2" id="KW-0378">Hydrolase</keyword>
<dbReference type="PANTHER" id="PTHR30037">
    <property type="entry name" value="DNA-3-METHYLADENINE GLYCOSYLASE 1"/>
    <property type="match status" value="1"/>
</dbReference>
<dbReference type="InterPro" id="IPR005019">
    <property type="entry name" value="Adenine_glyco"/>
</dbReference>
<dbReference type="Proteomes" id="UP000068250">
    <property type="component" value="Chromosome I"/>
</dbReference>
<proteinExistence type="predicted"/>
<dbReference type="GO" id="GO:0046872">
    <property type="term" value="F:metal ion binding"/>
    <property type="evidence" value="ECO:0007669"/>
    <property type="project" value="UniProtKB-KW"/>
</dbReference>
<feature type="binding site" evidence="1">
    <location>
        <position position="182"/>
    </location>
    <ligand>
        <name>Zn(2+)</name>
        <dbReference type="ChEBI" id="CHEBI:29105"/>
    </ligand>
</feature>
<feature type="binding site" evidence="1">
    <location>
        <position position="10"/>
    </location>
    <ligand>
        <name>Zn(2+)</name>
        <dbReference type="ChEBI" id="CHEBI:29105"/>
    </ligand>
</feature>
<evidence type="ECO:0000256" key="1">
    <source>
        <dbReference type="PIRSR" id="PIRSR605019-1"/>
    </source>
</evidence>
<dbReference type="EMBL" id="LN609302">
    <property type="protein sequence ID" value="CEF54683.1"/>
    <property type="molecule type" value="Genomic_DNA"/>
</dbReference>
<dbReference type="OrthoDB" id="9807664at2"/>
<dbReference type="STRING" id="431306.AGA_922"/>
<dbReference type="SUPFAM" id="SSF48150">
    <property type="entry name" value="DNA-glycosylase"/>
    <property type="match status" value="1"/>
</dbReference>
<sequence length="192" mass="21482">MRASDKRVRCSWAEANSLLSAYHDREWGRPVTDSRALWETLVLETFQAGLSWNTVLQKRESFRRVFYDFDPHRVACLTPADQERLMQDASIIRSRSKIAATVANAKAWLAMQDAGEDFSDFAWGMVRSAQAHERGTGSEPHSPLSHTVAKALKSRGFRFVGPTTAQAWMQAVGMLNGHETTCFCYGGVSVIP</sequence>
<reference evidence="3 5" key="3">
    <citation type="journal article" date="2020" name="Int. J. Syst. Evol. Microbiol.">
        <title>Novel acetic acid bacteria from cider fermentations: Acetobacter conturbans sp. nov. and Acetobacter fallax sp. nov.</title>
        <authorList>
            <person name="Sombolestani A.S."/>
            <person name="Cleenwerck I."/>
            <person name="Cnockaert M."/>
            <person name="Borremans W."/>
            <person name="Wieme A.D."/>
            <person name="De Vuyst L."/>
            <person name="Vandamme P."/>
        </authorList>
    </citation>
    <scope>NUCLEOTIDE SEQUENCE [LARGE SCALE GENOMIC DNA]</scope>
    <source>
        <strain evidence="3 5">LMG 23848</strain>
    </source>
</reference>
<evidence type="ECO:0000313" key="3">
    <source>
        <dbReference type="EMBL" id="NHO39515.1"/>
    </source>
</evidence>
<dbReference type="RefSeq" id="WP_059023158.1">
    <property type="nucleotide sequence ID" value="NZ_LN609302.1"/>
</dbReference>
<protein>
    <submittedName>
        <fullName evidence="2">DNA-3-methyladenine glycosylase I</fullName>
        <ecNumber evidence="2">3.2.2.20</ecNumber>
    </submittedName>
</protein>
<dbReference type="PANTHER" id="PTHR30037:SF4">
    <property type="entry name" value="DNA-3-METHYLADENINE GLYCOSYLASE I"/>
    <property type="match status" value="1"/>
</dbReference>
<reference evidence="4" key="2">
    <citation type="submission" date="2014-09" db="EMBL/GenBank/DDBJ databases">
        <authorList>
            <person name="Illeghems K.G."/>
        </authorList>
    </citation>
    <scope>NUCLEOTIDE SEQUENCE [LARGE SCALE GENOMIC DNA]</scope>
    <source>
        <strain evidence="4">LMG 23848T</strain>
    </source>
</reference>
<dbReference type="AlphaFoldDB" id="A0A0U5BH26"/>
<dbReference type="Gene3D" id="1.10.340.30">
    <property type="entry name" value="Hypothetical protein, domain 2"/>
    <property type="match status" value="1"/>
</dbReference>
<dbReference type="GO" id="GO:0006284">
    <property type="term" value="P:base-excision repair"/>
    <property type="evidence" value="ECO:0007669"/>
    <property type="project" value="InterPro"/>
</dbReference>
<dbReference type="Proteomes" id="UP000657200">
    <property type="component" value="Unassembled WGS sequence"/>
</dbReference>